<comment type="caution">
    <text evidence="1">The sequence shown here is derived from an EMBL/GenBank/DDBJ whole genome shotgun (WGS) entry which is preliminary data.</text>
</comment>
<keyword evidence="2" id="KW-1185">Reference proteome</keyword>
<evidence type="ECO:0000313" key="1">
    <source>
        <dbReference type="EMBL" id="KAK1145521.1"/>
    </source>
</evidence>
<dbReference type="EMBL" id="JAOPJF010000023">
    <property type="protein sequence ID" value="KAK1145521.1"/>
    <property type="molecule type" value="Genomic_DNA"/>
</dbReference>
<reference evidence="1 2" key="1">
    <citation type="journal article" date="2023" name="ACS Omega">
        <title>Identification of the Neoaspergillic Acid Biosynthesis Gene Cluster by Establishing an In Vitro CRISPR-Ribonucleoprotein Genetic System in Aspergillus melleus.</title>
        <authorList>
            <person name="Yuan B."/>
            <person name="Grau M.F."/>
            <person name="Murata R.M."/>
            <person name="Torok T."/>
            <person name="Venkateswaran K."/>
            <person name="Stajich J.E."/>
            <person name="Wang C.C.C."/>
        </authorList>
    </citation>
    <scope>NUCLEOTIDE SEQUENCE [LARGE SCALE GENOMIC DNA]</scope>
    <source>
        <strain evidence="1 2">IMV 1140</strain>
    </source>
</reference>
<name>A0ACC3B5J0_9EURO</name>
<protein>
    <submittedName>
        <fullName evidence="1">Uncharacterized protein</fullName>
    </submittedName>
</protein>
<proteinExistence type="predicted"/>
<gene>
    <name evidence="1" type="ORF">N8T08_004079</name>
</gene>
<accession>A0ACC3B5J0</accession>
<dbReference type="Proteomes" id="UP001177260">
    <property type="component" value="Unassembled WGS sequence"/>
</dbReference>
<sequence length="435" mass="48960">MKVHLACLNALIISTEALPSTLFRRDSSKKSVNPSDLFLPTATSKIWNVAVNNVDQLPSKFPDDVPGTASNAGAYLFSDISAWTSGFFPGSLYTLLERNVRFPNHLSIGNLSQVDIHTLLLKLSRQWSDPLHEQAKRTDTHDMGFLIVPALRKDWELTGNTKSLGSVIIAAHSLATRYDPRVRAIRSWDNLVNKRHDIRDKTTDFLAIVDSMCNLDLLYYAGYQTANRTLIDIATRHAHTVMRDIIREDHSTFHLVNIDPRNNSIKFQETVQGYRDWSTWSRGQAWGILGYAQTYQWTKDPVFLKTAKGLADYFVGRLDGSSHTHPYVPLWDFDAPVTDGNLPPRDTSAGLVAANGLLLLHQILGSDSPYLERALRIVAETVDLSTAPPSWESIFMNATINNNEFSSDRSNNTGLVYADFYFLEFENRLLQMGLV</sequence>
<evidence type="ECO:0000313" key="2">
    <source>
        <dbReference type="Proteomes" id="UP001177260"/>
    </source>
</evidence>
<organism evidence="1 2">
    <name type="scientific">Aspergillus melleus</name>
    <dbReference type="NCBI Taxonomy" id="138277"/>
    <lineage>
        <taxon>Eukaryota</taxon>
        <taxon>Fungi</taxon>
        <taxon>Dikarya</taxon>
        <taxon>Ascomycota</taxon>
        <taxon>Pezizomycotina</taxon>
        <taxon>Eurotiomycetes</taxon>
        <taxon>Eurotiomycetidae</taxon>
        <taxon>Eurotiales</taxon>
        <taxon>Aspergillaceae</taxon>
        <taxon>Aspergillus</taxon>
        <taxon>Aspergillus subgen. Circumdati</taxon>
    </lineage>
</organism>